<keyword evidence="1" id="KW-0479">Metal-binding</keyword>
<evidence type="ECO:0000313" key="6">
    <source>
        <dbReference type="WBParaSite" id="SSLN_0001358901-mRNA-1"/>
    </source>
</evidence>
<evidence type="ECO:0000313" key="5">
    <source>
        <dbReference type="Proteomes" id="UP000275846"/>
    </source>
</evidence>
<dbReference type="OrthoDB" id="8117402at2759"/>
<keyword evidence="1" id="KW-0862">Zinc</keyword>
<feature type="compositionally biased region" description="Basic and acidic residues" evidence="2">
    <location>
        <begin position="1"/>
        <end position="11"/>
    </location>
</feature>
<proteinExistence type="predicted"/>
<feature type="region of interest" description="Disordered" evidence="2">
    <location>
        <begin position="1"/>
        <end position="35"/>
    </location>
</feature>
<dbReference type="Gene3D" id="3.30.160.60">
    <property type="entry name" value="Classic Zinc Finger"/>
    <property type="match status" value="1"/>
</dbReference>
<evidence type="ECO:0000256" key="2">
    <source>
        <dbReference type="SAM" id="MobiDB-lite"/>
    </source>
</evidence>
<keyword evidence="5" id="KW-1185">Reference proteome</keyword>
<sequence>MRTKPTTDNHSIDTPPPILTDTIRPPPLAPTRATKATCPNATNSVATSNYLPLAISTIPTTGPGTSDGDSVITWPHCDRTFTSRIGPVSHLRIHHTETGEPMPRTPTYTHRIRINCPHCLRTFTHHMDLLGHMRFHENLR</sequence>
<name>A0A183T9E0_SCHSO</name>
<reference evidence="4 5" key="2">
    <citation type="submission" date="2018-11" db="EMBL/GenBank/DDBJ databases">
        <authorList>
            <consortium name="Pathogen Informatics"/>
        </authorList>
    </citation>
    <scope>NUCLEOTIDE SEQUENCE [LARGE SCALE GENOMIC DNA]</scope>
    <source>
        <strain evidence="4 5">NST_G2</strain>
    </source>
</reference>
<keyword evidence="1" id="KW-0863">Zinc-finger</keyword>
<dbReference type="AlphaFoldDB" id="A0A183T9E0"/>
<reference evidence="6" key="1">
    <citation type="submission" date="2016-06" db="UniProtKB">
        <authorList>
            <consortium name="WormBaseParasite"/>
        </authorList>
    </citation>
    <scope>IDENTIFICATION</scope>
</reference>
<evidence type="ECO:0000313" key="4">
    <source>
        <dbReference type="EMBL" id="VDL99473.1"/>
    </source>
</evidence>
<dbReference type="GO" id="GO:0008270">
    <property type="term" value="F:zinc ion binding"/>
    <property type="evidence" value="ECO:0007669"/>
    <property type="project" value="UniProtKB-KW"/>
</dbReference>
<dbReference type="PROSITE" id="PS00028">
    <property type="entry name" value="ZINC_FINGER_C2H2_1"/>
    <property type="match status" value="1"/>
</dbReference>
<feature type="compositionally biased region" description="Pro residues" evidence="2">
    <location>
        <begin position="14"/>
        <end position="29"/>
    </location>
</feature>
<gene>
    <name evidence="4" type="ORF">SSLN_LOCUS13088</name>
</gene>
<dbReference type="Proteomes" id="UP000275846">
    <property type="component" value="Unassembled WGS sequence"/>
</dbReference>
<dbReference type="InterPro" id="IPR013087">
    <property type="entry name" value="Znf_C2H2_type"/>
</dbReference>
<feature type="domain" description="C2H2-type" evidence="3">
    <location>
        <begin position="114"/>
        <end position="140"/>
    </location>
</feature>
<dbReference type="EMBL" id="UYSU01037787">
    <property type="protein sequence ID" value="VDL99473.1"/>
    <property type="molecule type" value="Genomic_DNA"/>
</dbReference>
<dbReference type="PROSITE" id="PS50157">
    <property type="entry name" value="ZINC_FINGER_C2H2_2"/>
    <property type="match status" value="1"/>
</dbReference>
<accession>A0A183T9E0</accession>
<evidence type="ECO:0000259" key="3">
    <source>
        <dbReference type="PROSITE" id="PS50157"/>
    </source>
</evidence>
<protein>
    <submittedName>
        <fullName evidence="6">C2H2-type domain-containing protein</fullName>
    </submittedName>
</protein>
<organism evidence="6">
    <name type="scientific">Schistocephalus solidus</name>
    <name type="common">Tapeworm</name>
    <dbReference type="NCBI Taxonomy" id="70667"/>
    <lineage>
        <taxon>Eukaryota</taxon>
        <taxon>Metazoa</taxon>
        <taxon>Spiralia</taxon>
        <taxon>Lophotrochozoa</taxon>
        <taxon>Platyhelminthes</taxon>
        <taxon>Cestoda</taxon>
        <taxon>Eucestoda</taxon>
        <taxon>Diphyllobothriidea</taxon>
        <taxon>Diphyllobothriidae</taxon>
        <taxon>Schistocephalus</taxon>
    </lineage>
</organism>
<evidence type="ECO:0000256" key="1">
    <source>
        <dbReference type="PROSITE-ProRule" id="PRU00042"/>
    </source>
</evidence>
<dbReference type="WBParaSite" id="SSLN_0001358901-mRNA-1">
    <property type="protein sequence ID" value="SSLN_0001358901-mRNA-1"/>
    <property type="gene ID" value="SSLN_0001358901"/>
</dbReference>